<evidence type="ECO:0000313" key="3">
    <source>
        <dbReference type="EnsemblPlants" id="AES97193"/>
    </source>
</evidence>
<gene>
    <name evidence="2" type="ordered locus">MTR_5g046800</name>
</gene>
<dbReference type="AlphaFoldDB" id="G7JX13"/>
<reference evidence="2 4" key="1">
    <citation type="journal article" date="2011" name="Nature">
        <title>The Medicago genome provides insight into the evolution of rhizobial symbioses.</title>
        <authorList>
            <person name="Young N.D."/>
            <person name="Debelle F."/>
            <person name="Oldroyd G.E."/>
            <person name="Geurts R."/>
            <person name="Cannon S.B."/>
            <person name="Udvardi M.K."/>
            <person name="Benedito V.A."/>
            <person name="Mayer K.F."/>
            <person name="Gouzy J."/>
            <person name="Schoof H."/>
            <person name="Van de Peer Y."/>
            <person name="Proost S."/>
            <person name="Cook D.R."/>
            <person name="Meyers B.C."/>
            <person name="Spannagl M."/>
            <person name="Cheung F."/>
            <person name="De Mita S."/>
            <person name="Krishnakumar V."/>
            <person name="Gundlach H."/>
            <person name="Zhou S."/>
            <person name="Mudge J."/>
            <person name="Bharti A.K."/>
            <person name="Murray J.D."/>
            <person name="Naoumkina M.A."/>
            <person name="Rosen B."/>
            <person name="Silverstein K.A."/>
            <person name="Tang H."/>
            <person name="Rombauts S."/>
            <person name="Zhao P.X."/>
            <person name="Zhou P."/>
            <person name="Barbe V."/>
            <person name="Bardou P."/>
            <person name="Bechner M."/>
            <person name="Bellec A."/>
            <person name="Berger A."/>
            <person name="Berges H."/>
            <person name="Bidwell S."/>
            <person name="Bisseling T."/>
            <person name="Choisne N."/>
            <person name="Couloux A."/>
            <person name="Denny R."/>
            <person name="Deshpande S."/>
            <person name="Dai X."/>
            <person name="Doyle J.J."/>
            <person name="Dudez A.M."/>
            <person name="Farmer A.D."/>
            <person name="Fouteau S."/>
            <person name="Franken C."/>
            <person name="Gibelin C."/>
            <person name="Gish J."/>
            <person name="Goldstein S."/>
            <person name="Gonzalez A.J."/>
            <person name="Green P.J."/>
            <person name="Hallab A."/>
            <person name="Hartog M."/>
            <person name="Hua A."/>
            <person name="Humphray S.J."/>
            <person name="Jeong D.H."/>
            <person name="Jing Y."/>
            <person name="Jocker A."/>
            <person name="Kenton S.M."/>
            <person name="Kim D.J."/>
            <person name="Klee K."/>
            <person name="Lai H."/>
            <person name="Lang C."/>
            <person name="Lin S."/>
            <person name="Macmil S.L."/>
            <person name="Magdelenat G."/>
            <person name="Matthews L."/>
            <person name="McCorrison J."/>
            <person name="Monaghan E.L."/>
            <person name="Mun J.H."/>
            <person name="Najar F.Z."/>
            <person name="Nicholson C."/>
            <person name="Noirot C."/>
            <person name="O'Bleness M."/>
            <person name="Paule C.R."/>
            <person name="Poulain J."/>
            <person name="Prion F."/>
            <person name="Qin B."/>
            <person name="Qu C."/>
            <person name="Retzel E.F."/>
            <person name="Riddle C."/>
            <person name="Sallet E."/>
            <person name="Samain S."/>
            <person name="Samson N."/>
            <person name="Sanders I."/>
            <person name="Saurat O."/>
            <person name="Scarpelli C."/>
            <person name="Schiex T."/>
            <person name="Segurens B."/>
            <person name="Severin A.J."/>
            <person name="Sherrier D.J."/>
            <person name="Shi R."/>
            <person name="Sims S."/>
            <person name="Singer S.R."/>
            <person name="Sinharoy S."/>
            <person name="Sterck L."/>
            <person name="Viollet A."/>
            <person name="Wang B.B."/>
            <person name="Wang K."/>
            <person name="Wang M."/>
            <person name="Wang X."/>
            <person name="Warfsmann J."/>
            <person name="Weissenbach J."/>
            <person name="White D.D."/>
            <person name="White J.D."/>
            <person name="Wiley G.B."/>
            <person name="Wincker P."/>
            <person name="Xing Y."/>
            <person name="Yang L."/>
            <person name="Yao Z."/>
            <person name="Ying F."/>
            <person name="Zhai J."/>
            <person name="Zhou L."/>
            <person name="Zuber A."/>
            <person name="Denarie J."/>
            <person name="Dixon R.A."/>
            <person name="May G.D."/>
            <person name="Schwartz D.C."/>
            <person name="Rogers J."/>
            <person name="Quetier F."/>
            <person name="Town C.D."/>
            <person name="Roe B.A."/>
        </authorList>
    </citation>
    <scope>NUCLEOTIDE SEQUENCE [LARGE SCALE GENOMIC DNA]</scope>
    <source>
        <strain evidence="2">A17</strain>
        <strain evidence="3 4">cv. Jemalong A17</strain>
    </source>
</reference>
<reference evidence="3" key="3">
    <citation type="submission" date="2015-04" db="UniProtKB">
        <authorList>
            <consortium name="EnsemblPlants"/>
        </authorList>
    </citation>
    <scope>IDENTIFICATION</scope>
    <source>
        <strain evidence="3">cv. Jemalong A17</strain>
    </source>
</reference>
<feature type="compositionally biased region" description="Polar residues" evidence="1">
    <location>
        <begin position="1"/>
        <end position="13"/>
    </location>
</feature>
<protein>
    <recommendedName>
        <fullName evidence="5">OTU domain-containing protein</fullName>
    </recommendedName>
</protein>
<sequence>MYTLNEASTSQDPSLWERVDSHYRDSQISKTKPSFPKRKSARTDKASPCPFLRTTTVPNPNLPHIDHMPLFMLSYIEKIVDVKGDDNCGFRVVLGHVGISSSISKTKMINSAGNTNLSCLTNT</sequence>
<evidence type="ECO:0008006" key="5">
    <source>
        <dbReference type="Google" id="ProtNLM"/>
    </source>
</evidence>
<feature type="compositionally biased region" description="Basic and acidic residues" evidence="1">
    <location>
        <begin position="15"/>
        <end position="27"/>
    </location>
</feature>
<evidence type="ECO:0000256" key="1">
    <source>
        <dbReference type="SAM" id="MobiDB-lite"/>
    </source>
</evidence>
<keyword evidence="4" id="KW-1185">Reference proteome</keyword>
<organism evidence="2 4">
    <name type="scientific">Medicago truncatula</name>
    <name type="common">Barrel medic</name>
    <name type="synonym">Medicago tribuloides</name>
    <dbReference type="NCBI Taxonomy" id="3880"/>
    <lineage>
        <taxon>Eukaryota</taxon>
        <taxon>Viridiplantae</taxon>
        <taxon>Streptophyta</taxon>
        <taxon>Embryophyta</taxon>
        <taxon>Tracheophyta</taxon>
        <taxon>Spermatophyta</taxon>
        <taxon>Magnoliopsida</taxon>
        <taxon>eudicotyledons</taxon>
        <taxon>Gunneridae</taxon>
        <taxon>Pentapetalae</taxon>
        <taxon>rosids</taxon>
        <taxon>fabids</taxon>
        <taxon>Fabales</taxon>
        <taxon>Fabaceae</taxon>
        <taxon>Papilionoideae</taxon>
        <taxon>50 kb inversion clade</taxon>
        <taxon>NPAAA clade</taxon>
        <taxon>Hologalegina</taxon>
        <taxon>IRL clade</taxon>
        <taxon>Trifolieae</taxon>
        <taxon>Medicago</taxon>
    </lineage>
</organism>
<evidence type="ECO:0000313" key="2">
    <source>
        <dbReference type="EMBL" id="AES97193.1"/>
    </source>
</evidence>
<dbReference type="EMBL" id="CM001221">
    <property type="protein sequence ID" value="AES97193.1"/>
    <property type="molecule type" value="Genomic_DNA"/>
</dbReference>
<dbReference type="EnsemblPlants" id="AES97193">
    <property type="protein sequence ID" value="AES97193"/>
    <property type="gene ID" value="MTR_5g046800"/>
</dbReference>
<reference evidence="2 4" key="2">
    <citation type="journal article" date="2014" name="BMC Genomics">
        <title>An improved genome release (version Mt4.0) for the model legume Medicago truncatula.</title>
        <authorList>
            <person name="Tang H."/>
            <person name="Krishnakumar V."/>
            <person name="Bidwell S."/>
            <person name="Rosen B."/>
            <person name="Chan A."/>
            <person name="Zhou S."/>
            <person name="Gentzbittel L."/>
            <person name="Childs K.L."/>
            <person name="Yandell M."/>
            <person name="Gundlach H."/>
            <person name="Mayer K.F."/>
            <person name="Schwartz D.C."/>
            <person name="Town C.D."/>
        </authorList>
    </citation>
    <scope>GENOME REANNOTATION</scope>
    <source>
        <strain evidence="3 4">cv. Jemalong A17</strain>
    </source>
</reference>
<accession>G7JX13</accession>
<dbReference type="HOGENOM" id="CLU_2018636_0_0_1"/>
<proteinExistence type="predicted"/>
<feature type="region of interest" description="Disordered" evidence="1">
    <location>
        <begin position="1"/>
        <end position="52"/>
    </location>
</feature>
<evidence type="ECO:0000313" key="4">
    <source>
        <dbReference type="Proteomes" id="UP000002051"/>
    </source>
</evidence>
<name>G7JX13_MEDTR</name>
<dbReference type="PaxDb" id="3880-AES97193"/>
<dbReference type="Proteomes" id="UP000002051">
    <property type="component" value="Chromosome 5"/>
</dbReference>